<evidence type="ECO:0000313" key="3">
    <source>
        <dbReference type="EMBL" id="GAA4096386.1"/>
    </source>
</evidence>
<dbReference type="Proteomes" id="UP001500841">
    <property type="component" value="Unassembled WGS sequence"/>
</dbReference>
<keyword evidence="1" id="KW-0472">Membrane</keyword>
<evidence type="ECO:0000313" key="4">
    <source>
        <dbReference type="Proteomes" id="UP001500841"/>
    </source>
</evidence>
<name>A0ABP7WTE6_9SPHI</name>
<keyword evidence="3" id="KW-0012">Acyltransferase</keyword>
<feature type="transmembrane region" description="Helical" evidence="1">
    <location>
        <begin position="177"/>
        <end position="192"/>
    </location>
</feature>
<keyword evidence="1" id="KW-1133">Transmembrane helix</keyword>
<keyword evidence="4" id="KW-1185">Reference proteome</keyword>
<feature type="transmembrane region" description="Helical" evidence="1">
    <location>
        <begin position="150"/>
        <end position="170"/>
    </location>
</feature>
<feature type="transmembrane region" description="Helical" evidence="1">
    <location>
        <begin position="48"/>
        <end position="71"/>
    </location>
</feature>
<keyword evidence="1" id="KW-0812">Transmembrane</keyword>
<proteinExistence type="predicted"/>
<dbReference type="RefSeq" id="WP_345103428.1">
    <property type="nucleotide sequence ID" value="NZ_BAABCV010000006.1"/>
</dbReference>
<gene>
    <name evidence="3" type="ORF">GCM10022392_19530</name>
</gene>
<feature type="transmembrane region" description="Helical" evidence="1">
    <location>
        <begin position="91"/>
        <end position="110"/>
    </location>
</feature>
<feature type="transmembrane region" description="Helical" evidence="1">
    <location>
        <begin position="328"/>
        <end position="348"/>
    </location>
</feature>
<dbReference type="PANTHER" id="PTHR23028:SF134">
    <property type="entry name" value="PUTATIVE (AFU_ORTHOLOGUE AFUA_4G08520)-RELATED"/>
    <property type="match status" value="1"/>
</dbReference>
<keyword evidence="3" id="KW-0808">Transferase</keyword>
<feature type="transmembrane region" description="Helical" evidence="1">
    <location>
        <begin position="122"/>
        <end position="138"/>
    </location>
</feature>
<feature type="transmembrane region" description="Helical" evidence="1">
    <location>
        <begin position="266"/>
        <end position="285"/>
    </location>
</feature>
<sequence length="366" mass="41670">MTTTHPTAGLLKTKEHFEVLDGLRGIAAISVVIFHFMEIAVPDYTKSFIAHAYLAVDFFFCLSGFVIAYAYDAKLEKIGIGSFFKLRLIRLHPLVIIGAVWGLVAFVLDPYANLWKTYADKLWLLLLSGCTMVPYAIVRERYFNLFHLNPPTWSLFWEYIANIVYALVLVKLRNRNKLLWVLVIVGAALLFYESKQATNLSVGWSGDTFWGGGARVLFSFLAGILIYRTGAKIKSKLGFPGLAILLFTTFLTPYSNSTNWFAEPLIVVFVYPLILSLGVGAGLTSRFEKLCVWSGEISYPLYMIHYPFIWLFMSYVAKYKPSLGEMTWIIVIGTALLILLAYVVLKFLDEPIRRFLRKKWITEQAK</sequence>
<reference evidence="4" key="1">
    <citation type="journal article" date="2019" name="Int. J. Syst. Evol. Microbiol.">
        <title>The Global Catalogue of Microorganisms (GCM) 10K type strain sequencing project: providing services to taxonomists for standard genome sequencing and annotation.</title>
        <authorList>
            <consortium name="The Broad Institute Genomics Platform"/>
            <consortium name="The Broad Institute Genome Sequencing Center for Infectious Disease"/>
            <person name="Wu L."/>
            <person name="Ma J."/>
        </authorList>
    </citation>
    <scope>NUCLEOTIDE SEQUENCE [LARGE SCALE GENOMIC DNA]</scope>
    <source>
        <strain evidence="4">JCM 17085</strain>
    </source>
</reference>
<feature type="transmembrane region" description="Helical" evidence="1">
    <location>
        <begin position="297"/>
        <end position="316"/>
    </location>
</feature>
<protein>
    <submittedName>
        <fullName evidence="3">Acyltransferase</fullName>
    </submittedName>
</protein>
<feature type="domain" description="Acyltransferase 3" evidence="2">
    <location>
        <begin position="20"/>
        <end position="344"/>
    </location>
</feature>
<feature type="transmembrane region" description="Helical" evidence="1">
    <location>
        <begin position="212"/>
        <end position="230"/>
    </location>
</feature>
<dbReference type="InterPro" id="IPR002656">
    <property type="entry name" value="Acyl_transf_3_dom"/>
</dbReference>
<comment type="caution">
    <text evidence="3">The sequence shown here is derived from an EMBL/GenBank/DDBJ whole genome shotgun (WGS) entry which is preliminary data.</text>
</comment>
<dbReference type="PANTHER" id="PTHR23028">
    <property type="entry name" value="ACETYLTRANSFERASE"/>
    <property type="match status" value="1"/>
</dbReference>
<feature type="transmembrane region" description="Helical" evidence="1">
    <location>
        <begin position="22"/>
        <end position="41"/>
    </location>
</feature>
<dbReference type="EMBL" id="BAABCV010000006">
    <property type="protein sequence ID" value="GAA4096386.1"/>
    <property type="molecule type" value="Genomic_DNA"/>
</dbReference>
<dbReference type="Pfam" id="PF01757">
    <property type="entry name" value="Acyl_transf_3"/>
    <property type="match status" value="1"/>
</dbReference>
<feature type="transmembrane region" description="Helical" evidence="1">
    <location>
        <begin position="237"/>
        <end position="254"/>
    </location>
</feature>
<dbReference type="InterPro" id="IPR050879">
    <property type="entry name" value="Acyltransferase_3"/>
</dbReference>
<accession>A0ABP7WTE6</accession>
<organism evidence="3 4">
    <name type="scientific">Mucilaginibacter panaciglaebae</name>
    <dbReference type="NCBI Taxonomy" id="502331"/>
    <lineage>
        <taxon>Bacteria</taxon>
        <taxon>Pseudomonadati</taxon>
        <taxon>Bacteroidota</taxon>
        <taxon>Sphingobacteriia</taxon>
        <taxon>Sphingobacteriales</taxon>
        <taxon>Sphingobacteriaceae</taxon>
        <taxon>Mucilaginibacter</taxon>
    </lineage>
</organism>
<evidence type="ECO:0000259" key="2">
    <source>
        <dbReference type="Pfam" id="PF01757"/>
    </source>
</evidence>
<dbReference type="GO" id="GO:0016746">
    <property type="term" value="F:acyltransferase activity"/>
    <property type="evidence" value="ECO:0007669"/>
    <property type="project" value="UniProtKB-KW"/>
</dbReference>
<evidence type="ECO:0000256" key="1">
    <source>
        <dbReference type="SAM" id="Phobius"/>
    </source>
</evidence>